<dbReference type="SUPFAM" id="SSF53474">
    <property type="entry name" value="alpha/beta-Hydrolases"/>
    <property type="match status" value="1"/>
</dbReference>
<dbReference type="EMBL" id="JSAN01000101">
    <property type="protein sequence ID" value="KIC71250.1"/>
    <property type="molecule type" value="Genomic_DNA"/>
</dbReference>
<name>A0A0C1JIN3_9BACT</name>
<organism evidence="1 2">
    <name type="scientific">Candidatus Protochlamydia amoebophila</name>
    <dbReference type="NCBI Taxonomy" id="362787"/>
    <lineage>
        <taxon>Bacteria</taxon>
        <taxon>Pseudomonadati</taxon>
        <taxon>Chlamydiota</taxon>
        <taxon>Chlamydiia</taxon>
        <taxon>Parachlamydiales</taxon>
        <taxon>Parachlamydiaceae</taxon>
        <taxon>Candidatus Protochlamydia</taxon>
    </lineage>
</organism>
<sequence>MTAQPLNQVIYPPQGGPPIYYRGSDLPEGAKPAIVYFALSAEASLYEDPFNQPVLPWIEQGFRVFSWDLPFHGPHLDHHAAMHSWAKELSNNPLFIDQFIEICKKHLQFLIDQKWVNTHSIAVAGLSRGGFIATHLAAKANFIKKVLGFSPMTQAPEVEEFKHTNLQNQEAISLTKLVDQLTHTTLRFYIGNHDKRVQTSSCYQFIQTLSDKIYENGLRSPPVELIIYPSIGFKGHGTPSTIFENGSKWIITQLTN</sequence>
<comment type="caution">
    <text evidence="1">The sequence shown here is derived from an EMBL/GenBank/DDBJ whole genome shotgun (WGS) entry which is preliminary data.</text>
</comment>
<evidence type="ECO:0008006" key="3">
    <source>
        <dbReference type="Google" id="ProtNLM"/>
    </source>
</evidence>
<dbReference type="InterPro" id="IPR029058">
    <property type="entry name" value="AB_hydrolase_fold"/>
</dbReference>
<dbReference type="RefSeq" id="WP_039359623.1">
    <property type="nucleotide sequence ID" value="NZ_JSAN01000101.1"/>
</dbReference>
<evidence type="ECO:0000313" key="1">
    <source>
        <dbReference type="EMBL" id="KIC71250.1"/>
    </source>
</evidence>
<reference evidence="1 2" key="1">
    <citation type="journal article" date="2014" name="Mol. Biol. Evol.">
        <title>Massive expansion of Ubiquitination-related gene families within the Chlamydiae.</title>
        <authorList>
            <person name="Domman D."/>
            <person name="Collingro A."/>
            <person name="Lagkouvardos I."/>
            <person name="Gehre L."/>
            <person name="Weinmaier T."/>
            <person name="Rattei T."/>
            <person name="Subtil A."/>
            <person name="Horn M."/>
        </authorList>
    </citation>
    <scope>NUCLEOTIDE SEQUENCE [LARGE SCALE GENOMIC DNA]</scope>
    <source>
        <strain evidence="1 2">EI2</strain>
    </source>
</reference>
<proteinExistence type="predicted"/>
<evidence type="ECO:0000313" key="2">
    <source>
        <dbReference type="Proteomes" id="UP000031465"/>
    </source>
</evidence>
<gene>
    <name evidence="1" type="ORF">DB44_EC00260</name>
</gene>
<dbReference type="Proteomes" id="UP000031465">
    <property type="component" value="Unassembled WGS sequence"/>
</dbReference>
<protein>
    <recommendedName>
        <fullName evidence="3">Peptidase S9 prolyl oligopeptidase catalytic domain-containing protein</fullName>
    </recommendedName>
</protein>
<accession>A0A0C1JIN3</accession>
<dbReference type="PATRIC" id="fig|362787.3.peg.1591"/>
<dbReference type="Gene3D" id="3.40.50.1820">
    <property type="entry name" value="alpha/beta hydrolase"/>
    <property type="match status" value="1"/>
</dbReference>
<dbReference type="AlphaFoldDB" id="A0A0C1JIN3"/>